<dbReference type="Gene3D" id="2.30.31.10">
    <property type="entry name" value="Transcriptional Coactivator Pc4, Chain A"/>
    <property type="match status" value="1"/>
</dbReference>
<dbReference type="FunFam" id="2.30.31.10:FF:000004">
    <property type="entry name" value="RNA polymerase II transcriptional coactivator KELP"/>
    <property type="match status" value="1"/>
</dbReference>
<evidence type="ECO:0000256" key="3">
    <source>
        <dbReference type="ARBA" id="ARBA00023015"/>
    </source>
</evidence>
<dbReference type="InterPro" id="IPR017415">
    <property type="entry name" value="KELP"/>
</dbReference>
<evidence type="ECO:0000256" key="2">
    <source>
        <dbReference type="ARBA" id="ARBA00009001"/>
    </source>
</evidence>
<proteinExistence type="inferred from homology"/>
<evidence type="ECO:0000256" key="5">
    <source>
        <dbReference type="ARBA" id="ARBA00023163"/>
    </source>
</evidence>
<dbReference type="Pfam" id="PF08766">
    <property type="entry name" value="DEK_C"/>
    <property type="match status" value="1"/>
</dbReference>
<dbReference type="InterPro" id="IPR003173">
    <property type="entry name" value="PC4_C"/>
</dbReference>
<keyword evidence="4" id="KW-0238">DNA-binding</keyword>
<keyword evidence="5" id="KW-0804">Transcription</keyword>
<dbReference type="InterPro" id="IPR014876">
    <property type="entry name" value="DEK_C"/>
</dbReference>
<evidence type="ECO:0000259" key="7">
    <source>
        <dbReference type="PROSITE" id="PS51998"/>
    </source>
</evidence>
<keyword evidence="3" id="KW-0805">Transcription regulation</keyword>
<keyword evidence="9" id="KW-1185">Reference proteome</keyword>
<dbReference type="SUPFAM" id="SSF109715">
    <property type="entry name" value="DEK C-terminal domain"/>
    <property type="match status" value="1"/>
</dbReference>
<dbReference type="Pfam" id="PF02229">
    <property type="entry name" value="PC4"/>
    <property type="match status" value="1"/>
</dbReference>
<reference evidence="8 9" key="1">
    <citation type="submission" date="2021-09" db="EMBL/GenBank/DDBJ databases">
        <title>Genomic insights and catalytic innovation underlie evolution of tropane alkaloids biosynthesis.</title>
        <authorList>
            <person name="Wang Y.-J."/>
            <person name="Tian T."/>
            <person name="Huang J.-P."/>
            <person name="Huang S.-X."/>
        </authorList>
    </citation>
    <scope>NUCLEOTIDE SEQUENCE [LARGE SCALE GENOMIC DNA]</scope>
    <source>
        <strain evidence="8">KIB-2018</strain>
        <tissue evidence="8">Leaf</tissue>
    </source>
</reference>
<dbReference type="AlphaFoldDB" id="A0AAV8TDG1"/>
<dbReference type="InterPro" id="IPR009044">
    <property type="entry name" value="ssDNA-bd_transcriptional_reg"/>
</dbReference>
<gene>
    <name evidence="8" type="ORF">K2173_010356</name>
</gene>
<dbReference type="GO" id="GO:0060261">
    <property type="term" value="P:positive regulation of transcription initiation by RNA polymerase II"/>
    <property type="evidence" value="ECO:0007669"/>
    <property type="project" value="InterPro"/>
</dbReference>
<dbReference type="PIRSF" id="PIRSF038156">
    <property type="entry name" value="RNA_pol_II_KELP"/>
    <property type="match status" value="1"/>
</dbReference>
<dbReference type="PROSITE" id="PS51998">
    <property type="entry name" value="DEK_C"/>
    <property type="match status" value="1"/>
</dbReference>
<dbReference type="GO" id="GO:0003677">
    <property type="term" value="F:DNA binding"/>
    <property type="evidence" value="ECO:0007669"/>
    <property type="project" value="UniProtKB-KW"/>
</dbReference>
<dbReference type="SUPFAM" id="SSF54447">
    <property type="entry name" value="ssDNA-binding transcriptional regulator domain"/>
    <property type="match status" value="1"/>
</dbReference>
<evidence type="ECO:0000256" key="1">
    <source>
        <dbReference type="ARBA" id="ARBA00004123"/>
    </source>
</evidence>
<dbReference type="GO" id="GO:0005634">
    <property type="term" value="C:nucleus"/>
    <property type="evidence" value="ECO:0007669"/>
    <property type="project" value="UniProtKB-SubCell"/>
</dbReference>
<evidence type="ECO:0000313" key="9">
    <source>
        <dbReference type="Proteomes" id="UP001159364"/>
    </source>
</evidence>
<dbReference type="Proteomes" id="UP001159364">
    <property type="component" value="Linkage Group LG05"/>
</dbReference>
<accession>A0AAV8TDG1</accession>
<name>A0AAV8TDG1_9ROSI</name>
<dbReference type="InterPro" id="IPR045125">
    <property type="entry name" value="Sub1/Tcp4-like"/>
</dbReference>
<evidence type="ECO:0000256" key="4">
    <source>
        <dbReference type="ARBA" id="ARBA00023125"/>
    </source>
</evidence>
<evidence type="ECO:0000256" key="6">
    <source>
        <dbReference type="ARBA" id="ARBA00023242"/>
    </source>
</evidence>
<comment type="caution">
    <text evidence="8">The sequence shown here is derived from an EMBL/GenBank/DDBJ whole genome shotgun (WGS) entry which is preliminary data.</text>
</comment>
<sequence>MEQKLKIRIEQVIRQILEDSDINSTTEHQIRKAASQKLDLDLNKSEYKAFVRHVVNTFLEEQQTKEEQASGSNDKEYDDDGDLVVCRLSDKRRVTIQDFRGTTLVSIREYYKKDGKELPSSKGISLKEEQWSILKKNIPAIDKAVQKMEDRVK</sequence>
<dbReference type="GO" id="GO:0003713">
    <property type="term" value="F:transcription coactivator activity"/>
    <property type="evidence" value="ECO:0007669"/>
    <property type="project" value="InterPro"/>
</dbReference>
<evidence type="ECO:0000313" key="8">
    <source>
        <dbReference type="EMBL" id="KAJ8764891.1"/>
    </source>
</evidence>
<dbReference type="EMBL" id="JAIWQS010000005">
    <property type="protein sequence ID" value="KAJ8764891.1"/>
    <property type="molecule type" value="Genomic_DNA"/>
</dbReference>
<feature type="domain" description="DEK-C" evidence="7">
    <location>
        <begin position="3"/>
        <end position="60"/>
    </location>
</feature>
<comment type="similarity">
    <text evidence="2">Belongs to the transcriptional coactivator PC4 family.</text>
</comment>
<organism evidence="8 9">
    <name type="scientific">Erythroxylum novogranatense</name>
    <dbReference type="NCBI Taxonomy" id="1862640"/>
    <lineage>
        <taxon>Eukaryota</taxon>
        <taxon>Viridiplantae</taxon>
        <taxon>Streptophyta</taxon>
        <taxon>Embryophyta</taxon>
        <taxon>Tracheophyta</taxon>
        <taxon>Spermatophyta</taxon>
        <taxon>Magnoliopsida</taxon>
        <taxon>eudicotyledons</taxon>
        <taxon>Gunneridae</taxon>
        <taxon>Pentapetalae</taxon>
        <taxon>rosids</taxon>
        <taxon>fabids</taxon>
        <taxon>Malpighiales</taxon>
        <taxon>Erythroxylaceae</taxon>
        <taxon>Erythroxylum</taxon>
    </lineage>
</organism>
<keyword evidence="6" id="KW-0539">Nucleus</keyword>
<dbReference type="PANTHER" id="PTHR13215">
    <property type="entry name" value="RNA POLYMERASE II TRANSCRIPTIONAL COACTIVATOR"/>
    <property type="match status" value="1"/>
</dbReference>
<comment type="subcellular location">
    <subcellularLocation>
        <location evidence="1">Nucleus</location>
    </subcellularLocation>
</comment>
<protein>
    <recommendedName>
        <fullName evidence="7">DEK-C domain-containing protein</fullName>
    </recommendedName>
</protein>